<dbReference type="GO" id="GO:0005737">
    <property type="term" value="C:cytoplasm"/>
    <property type="evidence" value="ECO:0007669"/>
    <property type="project" value="UniProtKB-SubCell"/>
</dbReference>
<evidence type="ECO:0000256" key="2">
    <source>
        <dbReference type="ARBA" id="ARBA00011062"/>
    </source>
</evidence>
<dbReference type="Gene3D" id="3.40.1210.10">
    <property type="entry name" value="Survival protein SurE-like phosphatase/nucleotidase"/>
    <property type="match status" value="1"/>
</dbReference>
<evidence type="ECO:0000256" key="6">
    <source>
        <dbReference type="ARBA" id="ARBA00022801"/>
    </source>
</evidence>
<dbReference type="PANTHER" id="PTHR30457">
    <property type="entry name" value="5'-NUCLEOTIDASE SURE"/>
    <property type="match status" value="1"/>
</dbReference>
<protein>
    <recommendedName>
        <fullName evidence="7">5'-nucleotidase SurE</fullName>
        <ecNumber evidence="7">3.1.3.5</ecNumber>
    </recommendedName>
    <alternativeName>
        <fullName evidence="7">Nucleoside 5'-monophosphate phosphohydrolase</fullName>
    </alternativeName>
</protein>
<reference evidence="8 9" key="1">
    <citation type="submission" date="2018-01" db="EMBL/GenBank/DDBJ databases">
        <title>Complete genome sequence of Bacteriovorax stolpii DSM12778.</title>
        <authorList>
            <person name="Tang B."/>
            <person name="Chang J."/>
        </authorList>
    </citation>
    <scope>NUCLEOTIDE SEQUENCE [LARGE SCALE GENOMIC DNA]</scope>
    <source>
        <strain evidence="8 9">DSM 12778</strain>
    </source>
</reference>
<gene>
    <name evidence="7" type="primary">surE</name>
    <name evidence="8" type="ORF">C0V70_10550</name>
</gene>
<proteinExistence type="inferred from homology"/>
<comment type="similarity">
    <text evidence="2 7">Belongs to the SurE nucleotidase family.</text>
</comment>
<feature type="binding site" evidence="7">
    <location>
        <position position="9"/>
    </location>
    <ligand>
        <name>a divalent metal cation</name>
        <dbReference type="ChEBI" id="CHEBI:60240"/>
    </ligand>
</feature>
<comment type="cofactor">
    <cofactor evidence="7">
        <name>a divalent metal cation</name>
        <dbReference type="ChEBI" id="CHEBI:60240"/>
    </cofactor>
    <text evidence="7">Binds 1 divalent metal cation per subunit.</text>
</comment>
<dbReference type="EMBL" id="CP025704">
    <property type="protein sequence ID" value="AUN98536.1"/>
    <property type="molecule type" value="Genomic_DNA"/>
</dbReference>
<sequence length="269" mass="29950">MLNIVLANDDGVHAPGINILKETLRSIANVIVVAPMNERSTTGHTLTLDTTVRLEEIADDVYACNGFPADCSLMAIGHLFKNPHSKYYGQKIDLLVSGINRGANLGQDVYYSGTVAAAREAAFHGIPAIAVSSCMDFKNPDKNTLYYYSASNFIKTLVQSNISKAIPQMTLLNINVPWCAEAEILGTKVTRTGLRKYSEDIEERLDFRGRRYYWIGGVYKGFEEFPDSDCQAIEDKMISVAPVKLCDYGRSQMEIIEDLKGFLENIFPR</sequence>
<dbReference type="GO" id="GO:0008254">
    <property type="term" value="F:3'-nucleotidase activity"/>
    <property type="evidence" value="ECO:0007669"/>
    <property type="project" value="TreeGrafter"/>
</dbReference>
<accession>A0A2K9NSN6</accession>
<keyword evidence="5 7" id="KW-0547">Nucleotide-binding</keyword>
<dbReference type="NCBIfam" id="TIGR00087">
    <property type="entry name" value="surE"/>
    <property type="match status" value="1"/>
</dbReference>
<dbReference type="EC" id="3.1.3.5" evidence="7"/>
<keyword evidence="4 7" id="KW-0479">Metal-binding</keyword>
<feature type="binding site" evidence="7">
    <location>
        <position position="100"/>
    </location>
    <ligand>
        <name>a divalent metal cation</name>
        <dbReference type="ChEBI" id="CHEBI:60240"/>
    </ligand>
</feature>
<dbReference type="RefSeq" id="WP_102243827.1">
    <property type="nucleotide sequence ID" value="NZ_CP025704.1"/>
</dbReference>
<feature type="binding site" evidence="7">
    <location>
        <position position="10"/>
    </location>
    <ligand>
        <name>a divalent metal cation</name>
        <dbReference type="ChEBI" id="CHEBI:60240"/>
    </ligand>
</feature>
<keyword evidence="3 7" id="KW-0963">Cytoplasm</keyword>
<dbReference type="GO" id="GO:0008253">
    <property type="term" value="F:5'-nucleotidase activity"/>
    <property type="evidence" value="ECO:0007669"/>
    <property type="project" value="UniProtKB-UniRule"/>
</dbReference>
<dbReference type="GO" id="GO:0000166">
    <property type="term" value="F:nucleotide binding"/>
    <property type="evidence" value="ECO:0007669"/>
    <property type="project" value="UniProtKB-KW"/>
</dbReference>
<dbReference type="NCBIfam" id="NF001490">
    <property type="entry name" value="PRK00346.1-4"/>
    <property type="match status" value="1"/>
</dbReference>
<dbReference type="GO" id="GO:0046872">
    <property type="term" value="F:metal ion binding"/>
    <property type="evidence" value="ECO:0007669"/>
    <property type="project" value="UniProtKB-UniRule"/>
</dbReference>
<evidence type="ECO:0000256" key="3">
    <source>
        <dbReference type="ARBA" id="ARBA00022490"/>
    </source>
</evidence>
<keyword evidence="9" id="KW-1185">Reference proteome</keyword>
<evidence type="ECO:0000256" key="7">
    <source>
        <dbReference type="HAMAP-Rule" id="MF_00060"/>
    </source>
</evidence>
<evidence type="ECO:0000256" key="1">
    <source>
        <dbReference type="ARBA" id="ARBA00000815"/>
    </source>
</evidence>
<comment type="function">
    <text evidence="7">Nucleotidase that shows phosphatase activity on nucleoside 5'-monophosphates.</text>
</comment>
<dbReference type="InterPro" id="IPR036523">
    <property type="entry name" value="SurE-like_sf"/>
</dbReference>
<dbReference type="HAMAP" id="MF_00060">
    <property type="entry name" value="SurE"/>
    <property type="match status" value="1"/>
</dbReference>
<organism evidence="8 9">
    <name type="scientific">Bacteriovorax stolpii</name>
    <name type="common">Bdellovibrio stolpii</name>
    <dbReference type="NCBI Taxonomy" id="960"/>
    <lineage>
        <taxon>Bacteria</taxon>
        <taxon>Pseudomonadati</taxon>
        <taxon>Bdellovibrionota</taxon>
        <taxon>Bacteriovoracia</taxon>
        <taxon>Bacteriovoracales</taxon>
        <taxon>Bacteriovoracaceae</taxon>
        <taxon>Bacteriovorax</taxon>
    </lineage>
</organism>
<comment type="subcellular location">
    <subcellularLocation>
        <location evidence="7">Cytoplasm</location>
    </subcellularLocation>
</comment>
<dbReference type="PANTHER" id="PTHR30457:SF12">
    <property type="entry name" value="5'_3'-NUCLEOTIDASE SURE"/>
    <property type="match status" value="1"/>
</dbReference>
<keyword evidence="6 7" id="KW-0378">Hydrolase</keyword>
<dbReference type="AlphaFoldDB" id="A0A2K9NSN6"/>
<feature type="binding site" evidence="7">
    <location>
        <position position="40"/>
    </location>
    <ligand>
        <name>a divalent metal cation</name>
        <dbReference type="ChEBI" id="CHEBI:60240"/>
    </ligand>
</feature>
<dbReference type="KEGG" id="bsto:C0V70_10550"/>
<dbReference type="Proteomes" id="UP000235584">
    <property type="component" value="Chromosome"/>
</dbReference>
<evidence type="ECO:0000256" key="4">
    <source>
        <dbReference type="ARBA" id="ARBA00022723"/>
    </source>
</evidence>
<comment type="catalytic activity">
    <reaction evidence="1 7">
        <text>a ribonucleoside 5'-phosphate + H2O = a ribonucleoside + phosphate</text>
        <dbReference type="Rhea" id="RHEA:12484"/>
        <dbReference type="ChEBI" id="CHEBI:15377"/>
        <dbReference type="ChEBI" id="CHEBI:18254"/>
        <dbReference type="ChEBI" id="CHEBI:43474"/>
        <dbReference type="ChEBI" id="CHEBI:58043"/>
        <dbReference type="EC" id="3.1.3.5"/>
    </reaction>
</comment>
<evidence type="ECO:0000256" key="5">
    <source>
        <dbReference type="ARBA" id="ARBA00022741"/>
    </source>
</evidence>
<name>A0A2K9NSN6_BACTC</name>
<dbReference type="OrthoDB" id="9780815at2"/>
<evidence type="ECO:0000313" key="9">
    <source>
        <dbReference type="Proteomes" id="UP000235584"/>
    </source>
</evidence>
<dbReference type="GO" id="GO:0004309">
    <property type="term" value="F:exopolyphosphatase activity"/>
    <property type="evidence" value="ECO:0007669"/>
    <property type="project" value="TreeGrafter"/>
</dbReference>
<dbReference type="InterPro" id="IPR002828">
    <property type="entry name" value="SurE-like_Pase/nucleotidase"/>
</dbReference>
<evidence type="ECO:0000313" key="8">
    <source>
        <dbReference type="EMBL" id="AUN98536.1"/>
    </source>
</evidence>
<dbReference type="Pfam" id="PF01975">
    <property type="entry name" value="SurE"/>
    <property type="match status" value="1"/>
</dbReference>
<dbReference type="SUPFAM" id="SSF64167">
    <property type="entry name" value="SurE-like"/>
    <property type="match status" value="1"/>
</dbReference>
<dbReference type="InterPro" id="IPR030048">
    <property type="entry name" value="SurE"/>
</dbReference>